<protein>
    <submittedName>
        <fullName evidence="7">DNA recombination protein rmuC homolog</fullName>
    </submittedName>
</protein>
<evidence type="ECO:0000256" key="2">
    <source>
        <dbReference type="ARBA" id="ARBA00009840"/>
    </source>
</evidence>
<dbReference type="AlphaFoldDB" id="B0VIW8"/>
<comment type="function">
    <text evidence="1">Involved in DNA recombination.</text>
</comment>
<evidence type="ECO:0000256" key="1">
    <source>
        <dbReference type="ARBA" id="ARBA00003416"/>
    </source>
</evidence>
<dbReference type="InterPro" id="IPR003798">
    <property type="entry name" value="DNA_recombination_RmuC"/>
</dbReference>
<keyword evidence="6" id="KW-1133">Transmembrane helix</keyword>
<dbReference type="SUPFAM" id="SSF58113">
    <property type="entry name" value="Apolipoprotein A-I"/>
    <property type="match status" value="1"/>
</dbReference>
<keyword evidence="3 5" id="KW-0175">Coiled coil</keyword>
<accession>B0VIW8</accession>
<keyword evidence="4" id="KW-0233">DNA recombination</keyword>
<evidence type="ECO:0000256" key="3">
    <source>
        <dbReference type="ARBA" id="ARBA00023054"/>
    </source>
</evidence>
<dbReference type="PANTHER" id="PTHR30563">
    <property type="entry name" value="DNA RECOMBINATION PROTEIN RMUC"/>
    <property type="match status" value="1"/>
</dbReference>
<keyword evidence="6" id="KW-0472">Membrane</keyword>
<reference evidence="7 8" key="1">
    <citation type="journal article" date="2008" name="J. Bacteriol.">
        <title>'Candidatus Cloacamonas acidaminovorans': genome sequence reconstruction provides a first glimpse of a new bacterial division.</title>
        <authorList>
            <person name="Pelletier E."/>
            <person name="Kreimeyer A."/>
            <person name="Bocs S."/>
            <person name="Rouy Z."/>
            <person name="Gyapay G."/>
            <person name="Chouari R."/>
            <person name="Riviere D."/>
            <person name="Ganesan A."/>
            <person name="Daegelen P."/>
            <person name="Sghir A."/>
            <person name="Cohen G.N."/>
            <person name="Medigue C."/>
            <person name="Weissenbach J."/>
            <person name="Le Paslier D."/>
        </authorList>
    </citation>
    <scope>NUCLEOTIDE SEQUENCE [LARGE SCALE GENOMIC DNA]</scope>
    <source>
        <strain evidence="8">Evry</strain>
    </source>
</reference>
<comment type="similarity">
    <text evidence="2">Belongs to the RmuC family.</text>
</comment>
<keyword evidence="8" id="KW-1185">Reference proteome</keyword>
<feature type="coiled-coil region" evidence="5">
    <location>
        <begin position="138"/>
        <end position="172"/>
    </location>
</feature>
<keyword evidence="6" id="KW-0812">Transmembrane</keyword>
<evidence type="ECO:0000256" key="4">
    <source>
        <dbReference type="ARBA" id="ARBA00023172"/>
    </source>
</evidence>
<name>B0VIW8_CLOAI</name>
<sequence length="459" mass="52751">MTLVYLLIIVAIVFAIVNLYILLSQRHKGKENGNISELKGAFETFERYNREEMSSLRTELLSISAENRKELSDSIKAQNEVLIAQTTASREELNNSFNTLKQQINNDSAVNREEQKKALNDLSENFTRRMTDLINIQQQEAETSRKTLETKMEQIRQNNETKLEQMRQTVDEKLHDTLEKRLGESFKQVSERLELVHKSMGEMQSLANGVGDLKKALTNVKRQGVLGEIQLANLLEDILTPEQYEKNFRPNKNRDEKVEFAIRLPGSSEKEEFVYLPIDAKFPIADYQNIMNAYDMGDLAEVENARKSMVQRIKNCAKDIRDKYINPPVTTDFGMLFLPFEGLYAEVLRSPGLFETIMRDYHVIICGPTTTAAVINSLQVGFRTLAIQKKTSEVWKILASIKLEFGKFGTILEQTQKKLQEASNNIEKASYRSRQIEKRLDKVQELPVEEAEIEQILDV</sequence>
<proteinExistence type="inferred from homology"/>
<evidence type="ECO:0000313" key="7">
    <source>
        <dbReference type="EMBL" id="CAO80028.1"/>
    </source>
</evidence>
<gene>
    <name evidence="7" type="ordered locus">CLOAM0117</name>
</gene>
<dbReference type="EMBL" id="CU466930">
    <property type="protein sequence ID" value="CAO80028.1"/>
    <property type="molecule type" value="Genomic_DNA"/>
</dbReference>
<feature type="coiled-coil region" evidence="5">
    <location>
        <begin position="412"/>
        <end position="446"/>
    </location>
</feature>
<dbReference type="HOGENOM" id="CLU_020365_1_1_0"/>
<dbReference type="Proteomes" id="UP000002019">
    <property type="component" value="Chromosome"/>
</dbReference>
<evidence type="ECO:0000313" key="8">
    <source>
        <dbReference type="Proteomes" id="UP000002019"/>
    </source>
</evidence>
<evidence type="ECO:0000256" key="6">
    <source>
        <dbReference type="SAM" id="Phobius"/>
    </source>
</evidence>
<dbReference type="OrthoDB" id="370725at2"/>
<dbReference type="KEGG" id="caci:CLOAM0117"/>
<dbReference type="GO" id="GO:0006310">
    <property type="term" value="P:DNA recombination"/>
    <property type="evidence" value="ECO:0007669"/>
    <property type="project" value="UniProtKB-KW"/>
</dbReference>
<dbReference type="Pfam" id="PF02646">
    <property type="entry name" value="RmuC"/>
    <property type="match status" value="1"/>
</dbReference>
<organism evidence="7 8">
    <name type="scientific">Cloacimonas acidaminovorans (strain Evry)</name>
    <dbReference type="NCBI Taxonomy" id="459349"/>
    <lineage>
        <taxon>Bacteria</taxon>
        <taxon>Pseudomonadati</taxon>
        <taxon>Candidatus Cloacimonadota</taxon>
        <taxon>Candidatus Cloacimonadia</taxon>
        <taxon>Candidatus Cloacimonadales</taxon>
        <taxon>Candidatus Cloacimonadaceae</taxon>
        <taxon>Candidatus Cloacimonas</taxon>
    </lineage>
</organism>
<dbReference type="eggNOG" id="COG1322">
    <property type="taxonomic scope" value="Bacteria"/>
</dbReference>
<dbReference type="PANTHER" id="PTHR30563:SF0">
    <property type="entry name" value="DNA RECOMBINATION PROTEIN RMUC"/>
    <property type="match status" value="1"/>
</dbReference>
<dbReference type="STRING" id="459349.CLOAM0117"/>
<feature type="transmembrane region" description="Helical" evidence="6">
    <location>
        <begin position="6"/>
        <end position="23"/>
    </location>
</feature>
<evidence type="ECO:0000256" key="5">
    <source>
        <dbReference type="SAM" id="Coils"/>
    </source>
</evidence>
<dbReference type="RefSeq" id="WP_015423889.1">
    <property type="nucleotide sequence ID" value="NC_020449.1"/>
</dbReference>